<dbReference type="SUPFAM" id="SSF51695">
    <property type="entry name" value="PLC-like phosphodiesterases"/>
    <property type="match status" value="1"/>
</dbReference>
<sequence length="317" mass="35939">MGNTNPIEKSSQQPIKKKKSKLKWIGFGLIGILLVWGILYIFPSGQIQQVAYFDNERPLVIAHQGGEHLAPSSTMVAFQQAVEIGVDVLEFDVHMTKDDYLVAIHDPTVDRTTDGEGKVIDLTLEEIQKLDAGYYFQDLEGEYSYRGQGIHIPTVEEIFNAYPNMKYVIEIKDTNEPELYQTVSEALWQTIEKHGLEEKVLIASFDHAIIDLVKEVSDGEALVSGGREEIKKFVILHKLFLNGLYSPTVEAVQIPTEDSNINLMDKKIIRGAERKGMDVHYWTINDKEMMEQLIDLDAGGIITDRPDLLIELLDEKY</sequence>
<dbReference type="GO" id="GO:0008081">
    <property type="term" value="F:phosphoric diester hydrolase activity"/>
    <property type="evidence" value="ECO:0007669"/>
    <property type="project" value="InterPro"/>
</dbReference>
<reference evidence="3 4" key="1">
    <citation type="submission" date="2016-11" db="EMBL/GenBank/DDBJ databases">
        <authorList>
            <person name="Jaros S."/>
            <person name="Januszkiewicz K."/>
            <person name="Wedrychowicz H."/>
        </authorList>
    </citation>
    <scope>NUCLEOTIDE SEQUENCE [LARGE SCALE GENOMIC DNA]</scope>
    <source>
        <strain evidence="3 4">IBRC-M 10683</strain>
    </source>
</reference>
<dbReference type="PANTHER" id="PTHR46211:SF14">
    <property type="entry name" value="GLYCEROPHOSPHODIESTER PHOSPHODIESTERASE"/>
    <property type="match status" value="1"/>
</dbReference>
<keyword evidence="4" id="KW-1185">Reference proteome</keyword>
<gene>
    <name evidence="3" type="ORF">SAMN05216225_101935</name>
</gene>
<accession>A0A1M5HSD9</accession>
<dbReference type="PANTHER" id="PTHR46211">
    <property type="entry name" value="GLYCEROPHOSPHORYL DIESTER PHOSPHODIESTERASE"/>
    <property type="match status" value="1"/>
</dbReference>
<dbReference type="Pfam" id="PF03009">
    <property type="entry name" value="GDPD"/>
    <property type="match status" value="1"/>
</dbReference>
<protein>
    <submittedName>
        <fullName evidence="3">Glycerophosphoryl diester phosphodiesterase</fullName>
    </submittedName>
</protein>
<dbReference type="AlphaFoldDB" id="A0A1M5HSD9"/>
<dbReference type="GO" id="GO:0006629">
    <property type="term" value="P:lipid metabolic process"/>
    <property type="evidence" value="ECO:0007669"/>
    <property type="project" value="InterPro"/>
</dbReference>
<dbReference type="EMBL" id="FQVW01000019">
    <property type="protein sequence ID" value="SHG18894.1"/>
    <property type="molecule type" value="Genomic_DNA"/>
</dbReference>
<keyword evidence="1" id="KW-0472">Membrane</keyword>
<dbReference type="OrthoDB" id="384721at2"/>
<dbReference type="Gene3D" id="3.20.20.190">
    <property type="entry name" value="Phosphatidylinositol (PI) phosphodiesterase"/>
    <property type="match status" value="1"/>
</dbReference>
<evidence type="ECO:0000313" key="3">
    <source>
        <dbReference type="EMBL" id="SHG18894.1"/>
    </source>
</evidence>
<evidence type="ECO:0000259" key="2">
    <source>
        <dbReference type="PROSITE" id="PS51704"/>
    </source>
</evidence>
<dbReference type="STRING" id="930117.SAMN05216225_101935"/>
<dbReference type="RefSeq" id="WP_143155619.1">
    <property type="nucleotide sequence ID" value="NZ_FQVW01000019.1"/>
</dbReference>
<dbReference type="InterPro" id="IPR030395">
    <property type="entry name" value="GP_PDE_dom"/>
</dbReference>
<feature type="domain" description="GP-PDE" evidence="2">
    <location>
        <begin position="58"/>
        <end position="313"/>
    </location>
</feature>
<feature type="transmembrane region" description="Helical" evidence="1">
    <location>
        <begin position="24"/>
        <end position="42"/>
    </location>
</feature>
<dbReference type="Proteomes" id="UP000183988">
    <property type="component" value="Unassembled WGS sequence"/>
</dbReference>
<keyword evidence="1" id="KW-0812">Transmembrane</keyword>
<dbReference type="InterPro" id="IPR017946">
    <property type="entry name" value="PLC-like_Pdiesterase_TIM-brl"/>
</dbReference>
<organism evidence="3 4">
    <name type="scientific">Ornithinibacillus halophilus</name>
    <dbReference type="NCBI Taxonomy" id="930117"/>
    <lineage>
        <taxon>Bacteria</taxon>
        <taxon>Bacillati</taxon>
        <taxon>Bacillota</taxon>
        <taxon>Bacilli</taxon>
        <taxon>Bacillales</taxon>
        <taxon>Bacillaceae</taxon>
        <taxon>Ornithinibacillus</taxon>
    </lineage>
</organism>
<keyword evidence="1" id="KW-1133">Transmembrane helix</keyword>
<evidence type="ECO:0000313" key="4">
    <source>
        <dbReference type="Proteomes" id="UP000183988"/>
    </source>
</evidence>
<dbReference type="PROSITE" id="PS51704">
    <property type="entry name" value="GP_PDE"/>
    <property type="match status" value="1"/>
</dbReference>
<dbReference type="CDD" id="cd08561">
    <property type="entry name" value="GDPD_cytoplasmic_ScUgpQ2_like"/>
    <property type="match status" value="1"/>
</dbReference>
<name>A0A1M5HSD9_9BACI</name>
<evidence type="ECO:0000256" key="1">
    <source>
        <dbReference type="SAM" id="Phobius"/>
    </source>
</evidence>
<proteinExistence type="predicted"/>